<dbReference type="InterPro" id="IPR038766">
    <property type="entry name" value="Membrane_comp_ABC_pdt"/>
</dbReference>
<keyword evidence="4 6" id="KW-1133">Transmembrane helix</keyword>
<dbReference type="AlphaFoldDB" id="A0A1N6EC24"/>
<evidence type="ECO:0000256" key="3">
    <source>
        <dbReference type="ARBA" id="ARBA00022692"/>
    </source>
</evidence>
<keyword evidence="5 6" id="KW-0472">Membrane</keyword>
<evidence type="ECO:0000259" key="7">
    <source>
        <dbReference type="Pfam" id="PF02687"/>
    </source>
</evidence>
<dbReference type="GO" id="GO:0005886">
    <property type="term" value="C:plasma membrane"/>
    <property type="evidence" value="ECO:0007669"/>
    <property type="project" value="UniProtKB-SubCell"/>
</dbReference>
<dbReference type="RefSeq" id="WP_074254750.1">
    <property type="nucleotide sequence ID" value="NZ_FSRL01000001.1"/>
</dbReference>
<keyword evidence="3 6" id="KW-0812">Transmembrane</keyword>
<name>A0A1N6EC24_9RHOB</name>
<feature type="transmembrane region" description="Helical" evidence="6">
    <location>
        <begin position="718"/>
        <end position="740"/>
    </location>
</feature>
<feature type="domain" description="ABC3 transporter permease C-terminal" evidence="7">
    <location>
        <begin position="223"/>
        <end position="337"/>
    </location>
</feature>
<reference evidence="9" key="1">
    <citation type="submission" date="2016-11" db="EMBL/GenBank/DDBJ databases">
        <authorList>
            <person name="Varghese N."/>
            <person name="Submissions S."/>
        </authorList>
    </citation>
    <scope>NUCLEOTIDE SEQUENCE [LARGE SCALE GENOMIC DNA]</scope>
    <source>
        <strain evidence="9">DSM 29440</strain>
    </source>
</reference>
<dbReference type="Pfam" id="PF02687">
    <property type="entry name" value="FtsX"/>
    <property type="match status" value="2"/>
</dbReference>
<evidence type="ECO:0000256" key="6">
    <source>
        <dbReference type="SAM" id="Phobius"/>
    </source>
</evidence>
<feature type="domain" description="ABC3 transporter permease C-terminal" evidence="7">
    <location>
        <begin position="670"/>
        <end position="787"/>
    </location>
</feature>
<proteinExistence type="predicted"/>
<dbReference type="InterPro" id="IPR003838">
    <property type="entry name" value="ABC3_permease_C"/>
</dbReference>
<feature type="transmembrane region" description="Helical" evidence="6">
    <location>
        <begin position="221"/>
        <end position="244"/>
    </location>
</feature>
<feature type="transmembrane region" description="Helical" evidence="6">
    <location>
        <begin position="443"/>
        <end position="465"/>
    </location>
</feature>
<evidence type="ECO:0000313" key="9">
    <source>
        <dbReference type="Proteomes" id="UP000184932"/>
    </source>
</evidence>
<evidence type="ECO:0000256" key="4">
    <source>
        <dbReference type="ARBA" id="ARBA00022989"/>
    </source>
</evidence>
<feature type="transmembrane region" description="Helical" evidence="6">
    <location>
        <begin position="663"/>
        <end position="688"/>
    </location>
</feature>
<comment type="subcellular location">
    <subcellularLocation>
        <location evidence="1">Cell membrane</location>
        <topology evidence="1">Multi-pass membrane protein</topology>
    </subcellularLocation>
</comment>
<dbReference type="PANTHER" id="PTHR30287:SF2">
    <property type="entry name" value="BLL1001 PROTEIN"/>
    <property type="match status" value="1"/>
</dbReference>
<protein>
    <submittedName>
        <fullName evidence="8">Putative ABC transport system permease protein</fullName>
    </submittedName>
</protein>
<dbReference type="EMBL" id="FSRL01000001">
    <property type="protein sequence ID" value="SIN80570.1"/>
    <property type="molecule type" value="Genomic_DNA"/>
</dbReference>
<organism evidence="8 9">
    <name type="scientific">Vannielia litorea</name>
    <dbReference type="NCBI Taxonomy" id="1217970"/>
    <lineage>
        <taxon>Bacteria</taxon>
        <taxon>Pseudomonadati</taxon>
        <taxon>Pseudomonadota</taxon>
        <taxon>Alphaproteobacteria</taxon>
        <taxon>Rhodobacterales</taxon>
        <taxon>Paracoccaceae</taxon>
        <taxon>Vannielia</taxon>
    </lineage>
</organism>
<feature type="transmembrane region" description="Helical" evidence="6">
    <location>
        <begin position="264"/>
        <end position="286"/>
    </location>
</feature>
<gene>
    <name evidence="8" type="ORF">SAMN05444002_0575</name>
</gene>
<keyword evidence="9" id="KW-1185">Reference proteome</keyword>
<sequence length="799" mass="83190">MTGAALSALLSHWRRHPGQLATLLLGIALATALFSAVQAINAEARASYAASEATLSPDAPDHLTSPTGRIPMQSFLALRAAGWQVSPVWEGATPEGLTLRGYDFLTLPMGSLPDLAPTLAQMPPSALVTLPPPAWAAPETLARAPQATPAPGLAPGLIVTTIDGAMTLAPSGAITHLLVAPDAAQPLTRPPLSEVAPSLTRSRPQGGAEIARLTRSFHLNLTAFGLLSFAVGLFIAHGAIGLAFEQRRPMIRTLRALGLSTRLLAALTLAELTAFALVAGALGLVLGHVTAAALLPDVSASLRGLYGAALPGQLAFRPSWAATGLAIALAGTLAAGTGALIGLARLPILASARPRAWARASSRSLTLLAAAGLALAAAGAAAVPLVGGLPGGFALLGGLLLGAALALPALLAALLAAAEALARRPLAQWLWADARQQLPGLRLALMALLLALATNIGVGTMVSSFRLTFTGFLDQRLVSELYVTARTEAEAARLRAFLDTRPEVQATLPIWHVTLPLADQGTGELYGVANHATYRENWPLLSATPDAWDRLATGDAVMINEQLARRAGLSPGDSLRLAPDWHPTIVATYSDYGNPGPQAIVATLALTRHFPDVSRLRHGIRAEPSDIPALTAALTEDFGLPPTALVPNAEIKAYSLAIFERTFAVTAALNALTLGVAALAILTAMLTLSTMRLPQLAPVWAMGTTRARLATLEAVRTLALAAFTAAFALPLGLALAWALLAVVNTQAFGWRLPMFLFPGQWALLFATAMAAAALACFWPVLKLRRTRPSAFLKVFASER</sequence>
<dbReference type="OrthoDB" id="343744at2"/>
<evidence type="ECO:0000256" key="1">
    <source>
        <dbReference type="ARBA" id="ARBA00004651"/>
    </source>
</evidence>
<dbReference type="Proteomes" id="UP000184932">
    <property type="component" value="Unassembled WGS sequence"/>
</dbReference>
<feature type="transmembrane region" description="Helical" evidence="6">
    <location>
        <begin position="760"/>
        <end position="781"/>
    </location>
</feature>
<dbReference type="PANTHER" id="PTHR30287">
    <property type="entry name" value="MEMBRANE COMPONENT OF PREDICTED ABC SUPERFAMILY METABOLITE UPTAKE TRANSPORTER"/>
    <property type="match status" value="1"/>
</dbReference>
<evidence type="ECO:0000313" key="8">
    <source>
        <dbReference type="EMBL" id="SIN80570.1"/>
    </source>
</evidence>
<evidence type="ECO:0000256" key="5">
    <source>
        <dbReference type="ARBA" id="ARBA00023136"/>
    </source>
</evidence>
<feature type="transmembrane region" description="Helical" evidence="6">
    <location>
        <begin position="393"/>
        <end position="422"/>
    </location>
</feature>
<feature type="transmembrane region" description="Helical" evidence="6">
    <location>
        <begin position="320"/>
        <end position="344"/>
    </location>
</feature>
<dbReference type="STRING" id="1217970.SAMN05444002_0575"/>
<feature type="transmembrane region" description="Helical" evidence="6">
    <location>
        <begin position="365"/>
        <end position="387"/>
    </location>
</feature>
<keyword evidence="2" id="KW-1003">Cell membrane</keyword>
<evidence type="ECO:0000256" key="2">
    <source>
        <dbReference type="ARBA" id="ARBA00022475"/>
    </source>
</evidence>
<accession>A0A1N6EC24</accession>